<feature type="region of interest" description="Disordered" evidence="3">
    <location>
        <begin position="774"/>
        <end position="810"/>
    </location>
</feature>
<comment type="caution">
    <text evidence="4">The sequence shown here is derived from an EMBL/GenBank/DDBJ whole genome shotgun (WGS) entry which is preliminary data.</text>
</comment>
<dbReference type="OrthoDB" id="5918429at2759"/>
<feature type="compositionally biased region" description="Low complexity" evidence="3">
    <location>
        <begin position="732"/>
        <end position="746"/>
    </location>
</feature>
<comment type="similarity">
    <text evidence="1">Belongs to the adenomatous polyposis coli (APC) family.</text>
</comment>
<protein>
    <submittedName>
        <fullName evidence="4">Uncharacterized protein</fullName>
    </submittedName>
</protein>
<dbReference type="GO" id="GO:0016477">
    <property type="term" value="P:cell migration"/>
    <property type="evidence" value="ECO:0007669"/>
    <property type="project" value="TreeGrafter"/>
</dbReference>
<evidence type="ECO:0000256" key="3">
    <source>
        <dbReference type="SAM" id="MobiDB-lite"/>
    </source>
</evidence>
<reference evidence="4 5" key="1">
    <citation type="submission" date="2020-04" db="EMBL/GenBank/DDBJ databases">
        <authorList>
            <person name="Laetsch R D."/>
            <person name="Stevens L."/>
            <person name="Kumar S."/>
            <person name="Blaxter L. M."/>
        </authorList>
    </citation>
    <scope>NUCLEOTIDE SEQUENCE [LARGE SCALE GENOMIC DNA]</scope>
</reference>
<feature type="compositionally biased region" description="Polar residues" evidence="3">
    <location>
        <begin position="546"/>
        <end position="557"/>
    </location>
</feature>
<dbReference type="GO" id="GO:0001708">
    <property type="term" value="P:cell fate specification"/>
    <property type="evidence" value="ECO:0007669"/>
    <property type="project" value="TreeGrafter"/>
</dbReference>
<accession>A0A8S1EXK8</accession>
<dbReference type="InterPro" id="IPR011989">
    <property type="entry name" value="ARM-like"/>
</dbReference>
<evidence type="ECO:0000256" key="2">
    <source>
        <dbReference type="ARBA" id="ARBA00022687"/>
    </source>
</evidence>
<dbReference type="GO" id="GO:0030877">
    <property type="term" value="C:beta-catenin destruction complex"/>
    <property type="evidence" value="ECO:0007669"/>
    <property type="project" value="TreeGrafter"/>
</dbReference>
<feature type="region of interest" description="Disordered" evidence="3">
    <location>
        <begin position="661"/>
        <end position="699"/>
    </location>
</feature>
<feature type="region of interest" description="Disordered" evidence="3">
    <location>
        <begin position="961"/>
        <end position="1005"/>
    </location>
</feature>
<keyword evidence="5" id="KW-1185">Reference proteome</keyword>
<feature type="compositionally biased region" description="Polar residues" evidence="3">
    <location>
        <begin position="926"/>
        <end position="938"/>
    </location>
</feature>
<feature type="region of interest" description="Disordered" evidence="3">
    <location>
        <begin position="1060"/>
        <end position="1083"/>
    </location>
</feature>
<feature type="compositionally biased region" description="Pro residues" evidence="3">
    <location>
        <begin position="974"/>
        <end position="987"/>
    </location>
</feature>
<evidence type="ECO:0000313" key="4">
    <source>
        <dbReference type="EMBL" id="CAB3408464.1"/>
    </source>
</evidence>
<proteinExistence type="inferred from homology"/>
<dbReference type="GO" id="GO:0007399">
    <property type="term" value="P:nervous system development"/>
    <property type="evidence" value="ECO:0007669"/>
    <property type="project" value="TreeGrafter"/>
</dbReference>
<evidence type="ECO:0000313" key="5">
    <source>
        <dbReference type="Proteomes" id="UP000494206"/>
    </source>
</evidence>
<feature type="compositionally biased region" description="Basic and acidic residues" evidence="3">
    <location>
        <begin position="914"/>
        <end position="924"/>
    </location>
</feature>
<feature type="region of interest" description="Disordered" evidence="3">
    <location>
        <begin position="1026"/>
        <end position="1048"/>
    </location>
</feature>
<dbReference type="GO" id="GO:0008017">
    <property type="term" value="F:microtubule binding"/>
    <property type="evidence" value="ECO:0007669"/>
    <property type="project" value="TreeGrafter"/>
</dbReference>
<feature type="compositionally biased region" description="Basic and acidic residues" evidence="3">
    <location>
        <begin position="789"/>
        <end position="798"/>
    </location>
</feature>
<feature type="region of interest" description="Disordered" evidence="3">
    <location>
        <begin position="546"/>
        <end position="566"/>
    </location>
</feature>
<feature type="compositionally biased region" description="Polar residues" evidence="3">
    <location>
        <begin position="661"/>
        <end position="678"/>
    </location>
</feature>
<evidence type="ECO:0000256" key="1">
    <source>
        <dbReference type="ARBA" id="ARBA00009051"/>
    </source>
</evidence>
<keyword evidence="2" id="KW-0879">Wnt signaling pathway</keyword>
<dbReference type="PANTHER" id="PTHR12607">
    <property type="entry name" value="ADENOMATOUS POLYPOSIS COLI PROTEIN FAMILY"/>
    <property type="match status" value="1"/>
</dbReference>
<dbReference type="PANTHER" id="PTHR12607:SF12">
    <property type="entry name" value="APC-LIKE, ISOFORM A-RELATED"/>
    <property type="match status" value="1"/>
</dbReference>
<dbReference type="GO" id="GO:0008013">
    <property type="term" value="F:beta-catenin binding"/>
    <property type="evidence" value="ECO:0007669"/>
    <property type="project" value="InterPro"/>
</dbReference>
<feature type="compositionally biased region" description="Polar residues" evidence="3">
    <location>
        <begin position="1"/>
        <end position="20"/>
    </location>
</feature>
<feature type="region of interest" description="Disordered" evidence="3">
    <location>
        <begin position="834"/>
        <end position="857"/>
    </location>
</feature>
<dbReference type="GO" id="GO:0016055">
    <property type="term" value="P:Wnt signaling pathway"/>
    <property type="evidence" value="ECO:0007669"/>
    <property type="project" value="UniProtKB-KW"/>
</dbReference>
<sequence>MSTSSEEQDTTLGRGSSHLYSQPRAGPSQQSKEGSDDDDPYVRFREEDIVDVDDAITVMLSSLRFEHNRKIVPTERDDDALRRLHEKIFAIITRETDDHRRRRLKRALPASNCIREQVFYLRRSPTSPSPSYFHRLSAALDTIVKDSFEEEYRKVATILGLVEALAEVLILEIHTFGVSNSHHNEHRSIRKLIANALTNLTYGQIHSKRRLCAYDGFIRCVVRIIIESPNVTQVYAGLVRNLSWMADAEMSESLRPTVHALAIAAVHANKNRDEGCVKATLSALWNLASHSVENKRTICDTPNFLALLASLLSTDVRHTGIGESATGILKYVSQYLANTSSHLELRNILLTGLISLLGSPTFTILTNTLGAIANLISKDPHLQNVLRHDMNAIQQLNLLRNSNREDVRAAVKNVLNAVNQPTGHTRFGEMSCSMGAATGMTMMDPMMHSHHTYHSASTASPRLLPLRATRASPGRFMQQLHPPQSSIDQRSCSLPRHFAGGFAQPPQGMMAQSYTRTVETQEMFMNQPEAIQEQNDDPIVETQSETAMGTRSNSARSLGSADPGSVMNTGGWNSTIDTAANSSRALSPVSFSEIPASPTMCTQVFNLPTNSETASEQQTPVYNQMPPPSAMISFAPAPTTSTGSSTLTTVTATTARHNATQFSTGSSNTMTRSGNTTKPAEELESPDDVLPGPNFDEGDYAVIPNDEELLSRSIQAEMPSRQQAKVSPRLNGFFSPPLSSQSGQQSTNSAWYSTANRNNSDSDRLLMECILSEMPQSTSPSQQHRRHSKNEQADRRDATIASHEPSDHGVQIIENLNVTGSNCHRSTLGRMESLESQASSDDSFGVMRSESSHHTMMREDVDTSIPADCYDDDDDYDDYDEETDLDATHFEDGTHPNMTIDCSIISSGSAASLKGERTSSRENRALATSTPKGSSSGIPTIKAAHRVPTRVATARKTRLPVPKTNGSLADKITKPPPMSRPRLPPKPMTLNRAVSPEEPNDDQKDETIYVNAPAVQEKEQIYVNTAHKEPEAETTSIGSGASSTKSILVPPYNYQKPFVTRSSGEMSEKSVQPNPKQMLVTTV</sequence>
<dbReference type="GO" id="GO:0005881">
    <property type="term" value="C:cytoplasmic microtubule"/>
    <property type="evidence" value="ECO:0007669"/>
    <property type="project" value="TreeGrafter"/>
</dbReference>
<feature type="compositionally biased region" description="Polar residues" evidence="3">
    <location>
        <begin position="1033"/>
        <end position="1046"/>
    </location>
</feature>
<dbReference type="InterPro" id="IPR016024">
    <property type="entry name" value="ARM-type_fold"/>
</dbReference>
<gene>
    <name evidence="4" type="ORF">CBOVIS_LOCUS10245</name>
</gene>
<organism evidence="4 5">
    <name type="scientific">Caenorhabditis bovis</name>
    <dbReference type="NCBI Taxonomy" id="2654633"/>
    <lineage>
        <taxon>Eukaryota</taxon>
        <taxon>Metazoa</taxon>
        <taxon>Ecdysozoa</taxon>
        <taxon>Nematoda</taxon>
        <taxon>Chromadorea</taxon>
        <taxon>Rhabditida</taxon>
        <taxon>Rhabditina</taxon>
        <taxon>Rhabditomorpha</taxon>
        <taxon>Rhabditoidea</taxon>
        <taxon>Rhabditidae</taxon>
        <taxon>Peloderinae</taxon>
        <taxon>Caenorhabditis</taxon>
    </lineage>
</organism>
<feature type="region of interest" description="Disordered" evidence="3">
    <location>
        <begin position="718"/>
        <end position="756"/>
    </location>
</feature>
<dbReference type="EMBL" id="CADEPM010000007">
    <property type="protein sequence ID" value="CAB3408464.1"/>
    <property type="molecule type" value="Genomic_DNA"/>
</dbReference>
<name>A0A8S1EXK8_9PELO</name>
<feature type="region of interest" description="Disordered" evidence="3">
    <location>
        <begin position="1"/>
        <end position="41"/>
    </location>
</feature>
<dbReference type="Gene3D" id="1.25.10.10">
    <property type="entry name" value="Leucine-rich Repeat Variant"/>
    <property type="match status" value="1"/>
</dbReference>
<dbReference type="AlphaFoldDB" id="A0A8S1EXK8"/>
<dbReference type="Proteomes" id="UP000494206">
    <property type="component" value="Unassembled WGS sequence"/>
</dbReference>
<dbReference type="GO" id="GO:0007389">
    <property type="term" value="P:pattern specification process"/>
    <property type="evidence" value="ECO:0007669"/>
    <property type="project" value="TreeGrafter"/>
</dbReference>
<dbReference type="InterPro" id="IPR026818">
    <property type="entry name" value="Apc_fam"/>
</dbReference>
<dbReference type="GO" id="GO:0090090">
    <property type="term" value="P:negative regulation of canonical Wnt signaling pathway"/>
    <property type="evidence" value="ECO:0007669"/>
    <property type="project" value="TreeGrafter"/>
</dbReference>
<feature type="region of interest" description="Disordered" evidence="3">
    <location>
        <begin position="911"/>
        <end position="939"/>
    </location>
</feature>
<feature type="compositionally biased region" description="Polar residues" evidence="3">
    <location>
        <begin position="747"/>
        <end position="756"/>
    </location>
</feature>
<dbReference type="GO" id="GO:0016342">
    <property type="term" value="C:catenin complex"/>
    <property type="evidence" value="ECO:0007669"/>
    <property type="project" value="TreeGrafter"/>
</dbReference>
<dbReference type="GO" id="GO:0007026">
    <property type="term" value="P:negative regulation of microtubule depolymerization"/>
    <property type="evidence" value="ECO:0007669"/>
    <property type="project" value="TreeGrafter"/>
</dbReference>
<dbReference type="SUPFAM" id="SSF48371">
    <property type="entry name" value="ARM repeat"/>
    <property type="match status" value="1"/>
</dbReference>
<dbReference type="GO" id="GO:0045295">
    <property type="term" value="F:gamma-catenin binding"/>
    <property type="evidence" value="ECO:0007669"/>
    <property type="project" value="TreeGrafter"/>
</dbReference>